<dbReference type="RefSeq" id="WP_311935553.1">
    <property type="nucleotide sequence ID" value="NZ_JAVSCK010000001.1"/>
</dbReference>
<evidence type="ECO:0000256" key="3">
    <source>
        <dbReference type="ARBA" id="ARBA00022759"/>
    </source>
</evidence>
<sequence length="285" mass="33066">MIHSMTGYGKSVLQLPTKKITIELKSLNSKNLDLNARMPSIYREKELAIRKLLAKKLERGKIDFSIYVETTAEDTSTQINVPVVKQYINQLKKVVDGDDMDLLKMAVRFPDALNTIREEIDETEWQSILNEIHTAIENLTSYRLSEGKVLEQDFNNRLVSIADLLEQVIVMDPDRIDGVRERLSKGIEELKEKYDENRFEQELVYYIEKFDITEEKVRLKNHLDYFAESLNSKDSNGKKLGFISQEMGREINTIGSKSNYAPMQQLVVQMKDELEKIKEQLLNVL</sequence>
<dbReference type="InterPro" id="IPR005229">
    <property type="entry name" value="YicC/YloC-like"/>
</dbReference>
<feature type="domain" description="Endoribonuclease YicC-like C-terminal" evidence="7">
    <location>
        <begin position="173"/>
        <end position="284"/>
    </location>
</feature>
<keyword evidence="4 8" id="KW-0378">Hydrolase</keyword>
<evidence type="ECO:0000256" key="2">
    <source>
        <dbReference type="ARBA" id="ARBA00022722"/>
    </source>
</evidence>
<comment type="similarity">
    <text evidence="5">Belongs to the YicC/YloC family.</text>
</comment>
<dbReference type="Pfam" id="PF08340">
    <property type="entry name" value="YicC-like_C"/>
    <property type="match status" value="1"/>
</dbReference>
<dbReference type="PANTHER" id="PTHR30636">
    <property type="entry name" value="UPF0701 PROTEIN YICC"/>
    <property type="match status" value="1"/>
</dbReference>
<dbReference type="InterPro" id="IPR013527">
    <property type="entry name" value="YicC-like_N"/>
</dbReference>
<comment type="caution">
    <text evidence="8">The sequence shown here is derived from an EMBL/GenBank/DDBJ whole genome shotgun (WGS) entry which is preliminary data.</text>
</comment>
<dbReference type="GO" id="GO:0016787">
    <property type="term" value="F:hydrolase activity"/>
    <property type="evidence" value="ECO:0007669"/>
    <property type="project" value="UniProtKB-KW"/>
</dbReference>
<dbReference type="Pfam" id="PF03755">
    <property type="entry name" value="YicC-like_N"/>
    <property type="match status" value="1"/>
</dbReference>
<accession>A0ABW3R7V2</accession>
<evidence type="ECO:0000256" key="4">
    <source>
        <dbReference type="ARBA" id="ARBA00022801"/>
    </source>
</evidence>
<dbReference type="EMBL" id="JBHTLJ010000001">
    <property type="protein sequence ID" value="MFD1161153.1"/>
    <property type="molecule type" value="Genomic_DNA"/>
</dbReference>
<reference evidence="9" key="1">
    <citation type="journal article" date="2019" name="Int. J. Syst. Evol. Microbiol.">
        <title>The Global Catalogue of Microorganisms (GCM) 10K type strain sequencing project: providing services to taxonomists for standard genome sequencing and annotation.</title>
        <authorList>
            <consortium name="The Broad Institute Genomics Platform"/>
            <consortium name="The Broad Institute Genome Sequencing Center for Infectious Disease"/>
            <person name="Wu L."/>
            <person name="Ma J."/>
        </authorList>
    </citation>
    <scope>NUCLEOTIDE SEQUENCE [LARGE SCALE GENOMIC DNA]</scope>
    <source>
        <strain evidence="9">CCUG 63246</strain>
    </source>
</reference>
<protein>
    <submittedName>
        <fullName evidence="8">YicC/YloC family endoribonuclease</fullName>
        <ecNumber evidence="8">3.1.-.-</ecNumber>
    </submittedName>
</protein>
<dbReference type="PANTHER" id="PTHR30636:SF3">
    <property type="entry name" value="UPF0701 PROTEIN YICC"/>
    <property type="match status" value="1"/>
</dbReference>
<organism evidence="8 9">
    <name type="scientific">Hwangdonia seohaensis</name>
    <dbReference type="NCBI Taxonomy" id="1240727"/>
    <lineage>
        <taxon>Bacteria</taxon>
        <taxon>Pseudomonadati</taxon>
        <taxon>Bacteroidota</taxon>
        <taxon>Flavobacteriia</taxon>
        <taxon>Flavobacteriales</taxon>
        <taxon>Flavobacteriaceae</taxon>
        <taxon>Hwangdonia</taxon>
    </lineage>
</organism>
<comment type="cofactor">
    <cofactor evidence="1">
        <name>a divalent metal cation</name>
        <dbReference type="ChEBI" id="CHEBI:60240"/>
    </cofactor>
</comment>
<keyword evidence="9" id="KW-1185">Reference proteome</keyword>
<name>A0ABW3R7V2_9FLAO</name>
<evidence type="ECO:0000256" key="1">
    <source>
        <dbReference type="ARBA" id="ARBA00001968"/>
    </source>
</evidence>
<evidence type="ECO:0000256" key="5">
    <source>
        <dbReference type="ARBA" id="ARBA00035648"/>
    </source>
</evidence>
<evidence type="ECO:0000259" key="6">
    <source>
        <dbReference type="Pfam" id="PF03755"/>
    </source>
</evidence>
<gene>
    <name evidence="8" type="ORF">ACFQ2E_01910</name>
</gene>
<feature type="domain" description="Endoribonuclease YicC-like N-terminal" evidence="6">
    <location>
        <begin position="2"/>
        <end position="151"/>
    </location>
</feature>
<dbReference type="NCBIfam" id="TIGR00255">
    <property type="entry name" value="YicC/YloC family endoribonuclease"/>
    <property type="match status" value="1"/>
</dbReference>
<evidence type="ECO:0000313" key="9">
    <source>
        <dbReference type="Proteomes" id="UP001597163"/>
    </source>
</evidence>
<evidence type="ECO:0000313" key="8">
    <source>
        <dbReference type="EMBL" id="MFD1161153.1"/>
    </source>
</evidence>
<dbReference type="InterPro" id="IPR013551">
    <property type="entry name" value="YicC-like_C"/>
</dbReference>
<proteinExistence type="inferred from homology"/>
<dbReference type="EC" id="3.1.-.-" evidence="8"/>
<keyword evidence="3" id="KW-0255">Endonuclease</keyword>
<keyword evidence="2" id="KW-0540">Nuclease</keyword>
<dbReference type="Proteomes" id="UP001597163">
    <property type="component" value="Unassembled WGS sequence"/>
</dbReference>
<evidence type="ECO:0000259" key="7">
    <source>
        <dbReference type="Pfam" id="PF08340"/>
    </source>
</evidence>